<feature type="domain" description="Cadherin" evidence="7">
    <location>
        <begin position="826"/>
        <end position="959"/>
    </location>
</feature>
<comment type="subcellular location">
    <subcellularLocation>
        <location evidence="1">Membrane</location>
    </subcellularLocation>
</comment>
<evidence type="ECO:0000259" key="7">
    <source>
        <dbReference type="PROSITE" id="PS50268"/>
    </source>
</evidence>
<dbReference type="PANTHER" id="PTHR24027">
    <property type="entry name" value="CADHERIN-23"/>
    <property type="match status" value="1"/>
</dbReference>
<keyword evidence="2" id="KW-0677">Repeat</keyword>
<keyword evidence="4" id="KW-0472">Membrane</keyword>
<evidence type="ECO:0000256" key="3">
    <source>
        <dbReference type="ARBA" id="ARBA00022837"/>
    </source>
</evidence>
<keyword evidence="9" id="KW-1185">Reference proteome</keyword>
<feature type="region of interest" description="Disordered" evidence="6">
    <location>
        <begin position="1038"/>
        <end position="1058"/>
    </location>
</feature>
<reference evidence="8 9" key="1">
    <citation type="submission" date="2023-02" db="EMBL/GenBank/DDBJ databases">
        <title>LHISI_Scaffold_Assembly.</title>
        <authorList>
            <person name="Stuart O.P."/>
            <person name="Cleave R."/>
            <person name="Magrath M.J.L."/>
            <person name="Mikheyev A.S."/>
        </authorList>
    </citation>
    <scope>NUCLEOTIDE SEQUENCE [LARGE SCALE GENOMIC DNA]</scope>
    <source>
        <strain evidence="8">Daus_M_001</strain>
        <tissue evidence="8">Leg muscle</tissue>
    </source>
</reference>
<evidence type="ECO:0000256" key="1">
    <source>
        <dbReference type="ARBA" id="ARBA00004370"/>
    </source>
</evidence>
<dbReference type="InterPro" id="IPR039808">
    <property type="entry name" value="Cadherin"/>
</dbReference>
<evidence type="ECO:0000256" key="2">
    <source>
        <dbReference type="ARBA" id="ARBA00022737"/>
    </source>
</evidence>
<evidence type="ECO:0000256" key="6">
    <source>
        <dbReference type="SAM" id="MobiDB-lite"/>
    </source>
</evidence>
<feature type="compositionally biased region" description="Polar residues" evidence="6">
    <location>
        <begin position="1038"/>
        <end position="1048"/>
    </location>
</feature>
<feature type="region of interest" description="Disordered" evidence="6">
    <location>
        <begin position="176"/>
        <end position="208"/>
    </location>
</feature>
<dbReference type="SUPFAM" id="SSF49313">
    <property type="entry name" value="Cadherin-like"/>
    <property type="match status" value="1"/>
</dbReference>
<feature type="compositionally biased region" description="Polar residues" evidence="6">
    <location>
        <begin position="539"/>
        <end position="556"/>
    </location>
</feature>
<dbReference type="PANTHER" id="PTHR24027:SF438">
    <property type="entry name" value="CADHERIN 23"/>
    <property type="match status" value="1"/>
</dbReference>
<sequence>MLLSPAALLQRFVMARRRVVDAGLFSLTHSRLLEWSGACTKFKDRLQSREGILETVEIQRLPPTDSREGRPHPPLLLLAIQSPCIMSDRHEQRAGACINNCRPVTAVEEKNKCLVSTLPPNGFAKYSWLYLYFAKLKSHIDLQEVGALSANHRPPGNTLTSLCVCIYSVTQRGDGVPRSGVERGEDGATPECQRGGNGTSSRKNPPISSIIRCDSHIRKSGSEQSNHYTTVAPRGFEPGVASDWLPRAAEGSLLAALPGWPVTPFCQHVFRGQAIMSKEALTSLDVTALLAATSARWKSRELLLFLLARPAMRARRARLISTENVCFRERKKKQQISNTEEGECVVMKLAQWNVGGEMKTKYSKMEAQPGTHGTGKHSAPVPGPILTLHRAGPGPCLCVPGLIQYFILRDCRKDFRNALSALRWFAVALPNYILLSPGCDPGSTWRNSRAPQQNGATDQLNAGMSFTNRHLVTYSSPTGSLANREPSAAGLVFYDRGTLTSKEAAAISSLCVNPADSSSDLRFYQCSVQHCQPEDHQFRNSATNNKATLVAGTSSRPRGMKAPQEDLSGPLQGPPPSLVKTRDYGRPVAAAQESHETGEPNDTLSHPSGNNAVRASLLLRFMGRVTAYRSPSSTESALLVLDAHLQISLNNAGRRSGNISNHITYIVWALDWIVFAWNAIAAIVCKLDGTANHDNTHHQQQVASLRVDESAGTTCCTTDVESFHFPGRSGPALAELPSPKLQSGDWKDGDHVTSCRHRKLLLGNNVMRLKVCCTASEHQNTIKLTGGKTERAAPFVSVSRWSILEVELEHGFSKVTDTNDNPPVFSEAAYSFDIVENTVRGAKVGEVVAKDDDQGVNGHVTYSVISDWANDVFSLNPQSGVFTLTARLDYEEAVCSGHCGKAIPCTGSLSDGSRGYGEKDFLLMLCERSQQTECKKYPTGLRISITNENNLDTKLARLFPLQSEQGRPFNGRRPTPLKLSRLTNTVDGDVVCQESVVHRQVQFLSQLLTPATLSSNMSFANQRLVCYLSAGSSAYRKTSTARGNQSDARSVPRASGSQLVEPRIMRQTRRECGCSETHTRLNCIELLHIVWSRSRFHITTQEAVAKEFSILHQTRQPL</sequence>
<comment type="caution">
    <text evidence="8">The sequence shown here is derived from an EMBL/GenBank/DDBJ whole genome shotgun (WGS) entry which is preliminary data.</text>
</comment>
<dbReference type="CDD" id="cd11304">
    <property type="entry name" value="Cadherin_repeat"/>
    <property type="match status" value="1"/>
</dbReference>
<name>A0ABQ9IJM0_9NEOP</name>
<feature type="compositionally biased region" description="Polar residues" evidence="6">
    <location>
        <begin position="600"/>
        <end position="609"/>
    </location>
</feature>
<dbReference type="InterPro" id="IPR015919">
    <property type="entry name" value="Cadherin-like_sf"/>
</dbReference>
<protein>
    <recommendedName>
        <fullName evidence="7">Cadherin domain-containing protein</fullName>
    </recommendedName>
</protein>
<dbReference type="InterPro" id="IPR002126">
    <property type="entry name" value="Cadherin-like_dom"/>
</dbReference>
<organism evidence="8 9">
    <name type="scientific">Dryococelus australis</name>
    <dbReference type="NCBI Taxonomy" id="614101"/>
    <lineage>
        <taxon>Eukaryota</taxon>
        <taxon>Metazoa</taxon>
        <taxon>Ecdysozoa</taxon>
        <taxon>Arthropoda</taxon>
        <taxon>Hexapoda</taxon>
        <taxon>Insecta</taxon>
        <taxon>Pterygota</taxon>
        <taxon>Neoptera</taxon>
        <taxon>Polyneoptera</taxon>
        <taxon>Phasmatodea</taxon>
        <taxon>Verophasmatodea</taxon>
        <taxon>Anareolatae</taxon>
        <taxon>Phasmatidae</taxon>
        <taxon>Eurycanthinae</taxon>
        <taxon>Dryococelus</taxon>
    </lineage>
</organism>
<keyword evidence="3 5" id="KW-0106">Calcium</keyword>
<evidence type="ECO:0000256" key="5">
    <source>
        <dbReference type="PROSITE-ProRule" id="PRU00043"/>
    </source>
</evidence>
<feature type="region of interest" description="Disordered" evidence="6">
    <location>
        <begin position="539"/>
        <end position="609"/>
    </location>
</feature>
<dbReference type="Gene3D" id="2.60.40.60">
    <property type="entry name" value="Cadherins"/>
    <property type="match status" value="1"/>
</dbReference>
<dbReference type="EMBL" id="JARBHB010000001">
    <property type="protein sequence ID" value="KAJ8896883.1"/>
    <property type="molecule type" value="Genomic_DNA"/>
</dbReference>
<proteinExistence type="predicted"/>
<gene>
    <name evidence="8" type="ORF">PR048_002229</name>
</gene>
<dbReference type="Pfam" id="PF00028">
    <property type="entry name" value="Cadherin"/>
    <property type="match status" value="1"/>
</dbReference>
<dbReference type="Proteomes" id="UP001159363">
    <property type="component" value="Chromosome 1"/>
</dbReference>
<evidence type="ECO:0000313" key="9">
    <source>
        <dbReference type="Proteomes" id="UP001159363"/>
    </source>
</evidence>
<evidence type="ECO:0000313" key="8">
    <source>
        <dbReference type="EMBL" id="KAJ8896883.1"/>
    </source>
</evidence>
<accession>A0ABQ9IJM0</accession>
<dbReference type="PROSITE" id="PS50268">
    <property type="entry name" value="CADHERIN_2"/>
    <property type="match status" value="1"/>
</dbReference>
<evidence type="ECO:0000256" key="4">
    <source>
        <dbReference type="ARBA" id="ARBA00023136"/>
    </source>
</evidence>